<gene>
    <name evidence="2" type="ORF">WA026_016120</name>
</gene>
<comment type="caution">
    <text evidence="2">The sequence shown here is derived from an EMBL/GenBank/DDBJ whole genome shotgun (WGS) entry which is preliminary data.</text>
</comment>
<dbReference type="Proteomes" id="UP001431783">
    <property type="component" value="Unassembled WGS sequence"/>
</dbReference>
<sequence>ELTIEMHVANLTNITRLRQRSHIPNWRSNPGFGRRTSSGYDFDIPGNRPSEKWANVD</sequence>
<feature type="region of interest" description="Disordered" evidence="1">
    <location>
        <begin position="28"/>
        <end position="57"/>
    </location>
</feature>
<dbReference type="AlphaFoldDB" id="A0AAW1TVC9"/>
<accession>A0AAW1TVC9</accession>
<feature type="non-terminal residue" evidence="2">
    <location>
        <position position="1"/>
    </location>
</feature>
<evidence type="ECO:0008006" key="4">
    <source>
        <dbReference type="Google" id="ProtNLM"/>
    </source>
</evidence>
<protein>
    <recommendedName>
        <fullName evidence="4">Wingless</fullName>
    </recommendedName>
</protein>
<proteinExistence type="predicted"/>
<dbReference type="EMBL" id="JARQZJ010000009">
    <property type="protein sequence ID" value="KAK9872076.1"/>
    <property type="molecule type" value="Genomic_DNA"/>
</dbReference>
<evidence type="ECO:0000313" key="3">
    <source>
        <dbReference type="Proteomes" id="UP001431783"/>
    </source>
</evidence>
<evidence type="ECO:0000313" key="2">
    <source>
        <dbReference type="EMBL" id="KAK9872076.1"/>
    </source>
</evidence>
<evidence type="ECO:0000256" key="1">
    <source>
        <dbReference type="SAM" id="MobiDB-lite"/>
    </source>
</evidence>
<organism evidence="2 3">
    <name type="scientific">Henosepilachna vigintioctopunctata</name>
    <dbReference type="NCBI Taxonomy" id="420089"/>
    <lineage>
        <taxon>Eukaryota</taxon>
        <taxon>Metazoa</taxon>
        <taxon>Ecdysozoa</taxon>
        <taxon>Arthropoda</taxon>
        <taxon>Hexapoda</taxon>
        <taxon>Insecta</taxon>
        <taxon>Pterygota</taxon>
        <taxon>Neoptera</taxon>
        <taxon>Endopterygota</taxon>
        <taxon>Coleoptera</taxon>
        <taxon>Polyphaga</taxon>
        <taxon>Cucujiformia</taxon>
        <taxon>Coccinelloidea</taxon>
        <taxon>Coccinellidae</taxon>
        <taxon>Epilachninae</taxon>
        <taxon>Epilachnini</taxon>
        <taxon>Henosepilachna</taxon>
    </lineage>
</organism>
<name>A0AAW1TVC9_9CUCU</name>
<keyword evidence="3" id="KW-1185">Reference proteome</keyword>
<reference evidence="2 3" key="1">
    <citation type="submission" date="2023-03" db="EMBL/GenBank/DDBJ databases">
        <title>Genome insight into feeding habits of ladybird beetles.</title>
        <authorList>
            <person name="Li H.-S."/>
            <person name="Huang Y.-H."/>
            <person name="Pang H."/>
        </authorList>
    </citation>
    <scope>NUCLEOTIDE SEQUENCE [LARGE SCALE GENOMIC DNA]</scope>
    <source>
        <strain evidence="2">SYSU_2023b</strain>
        <tissue evidence="2">Whole body</tissue>
    </source>
</reference>